<evidence type="ECO:0000256" key="4">
    <source>
        <dbReference type="SAM" id="SignalP"/>
    </source>
</evidence>
<dbReference type="GO" id="GO:0005576">
    <property type="term" value="C:extracellular region"/>
    <property type="evidence" value="ECO:0007669"/>
    <property type="project" value="TreeGrafter"/>
</dbReference>
<dbReference type="SMART" id="SM00062">
    <property type="entry name" value="PBPb"/>
    <property type="match status" value="1"/>
</dbReference>
<keyword evidence="2" id="KW-0813">Transport</keyword>
<feature type="domain" description="Solute-binding protein family 3/N-terminal" evidence="5">
    <location>
        <begin position="34"/>
        <end position="266"/>
    </location>
</feature>
<feature type="signal peptide" evidence="4">
    <location>
        <begin position="1"/>
        <end position="18"/>
    </location>
</feature>
<dbReference type="GO" id="GO:0030288">
    <property type="term" value="C:outer membrane-bounded periplasmic space"/>
    <property type="evidence" value="ECO:0007669"/>
    <property type="project" value="TreeGrafter"/>
</dbReference>
<dbReference type="InterPro" id="IPR051455">
    <property type="entry name" value="Bact_solute-bind_prot3"/>
</dbReference>
<dbReference type="Pfam" id="PF00497">
    <property type="entry name" value="SBP_bac_3"/>
    <property type="match status" value="1"/>
</dbReference>
<keyword evidence="3 4" id="KW-0732">Signal</keyword>
<dbReference type="Proteomes" id="UP000236884">
    <property type="component" value="Chromosome"/>
</dbReference>
<dbReference type="RefSeq" id="WP_157746769.1">
    <property type="nucleotide sequence ID" value="NZ_AP014946.1"/>
</dbReference>
<dbReference type="AlphaFoldDB" id="A0A0S3PXR1"/>
<evidence type="ECO:0000256" key="1">
    <source>
        <dbReference type="ARBA" id="ARBA00010333"/>
    </source>
</evidence>
<dbReference type="GO" id="GO:0006865">
    <property type="term" value="P:amino acid transport"/>
    <property type="evidence" value="ECO:0007669"/>
    <property type="project" value="TreeGrafter"/>
</dbReference>
<keyword evidence="7" id="KW-1185">Reference proteome</keyword>
<dbReference type="KEGG" id="vgo:GJW-30_1_03259"/>
<comment type="similarity">
    <text evidence="1">Belongs to the bacterial solute-binding protein 3 family.</text>
</comment>
<evidence type="ECO:0000256" key="3">
    <source>
        <dbReference type="ARBA" id="ARBA00022729"/>
    </source>
</evidence>
<evidence type="ECO:0000259" key="5">
    <source>
        <dbReference type="SMART" id="SM00062"/>
    </source>
</evidence>
<dbReference type="SUPFAM" id="SSF53850">
    <property type="entry name" value="Periplasmic binding protein-like II"/>
    <property type="match status" value="1"/>
</dbReference>
<evidence type="ECO:0000256" key="2">
    <source>
        <dbReference type="ARBA" id="ARBA00022448"/>
    </source>
</evidence>
<evidence type="ECO:0000313" key="7">
    <source>
        <dbReference type="Proteomes" id="UP000236884"/>
    </source>
</evidence>
<feature type="chain" id="PRO_5006615744" evidence="4">
    <location>
        <begin position="19"/>
        <end position="282"/>
    </location>
</feature>
<dbReference type="CDD" id="cd13688">
    <property type="entry name" value="PBP2_GltI_DEBP"/>
    <property type="match status" value="1"/>
</dbReference>
<accession>A0A0S3PXR1</accession>
<gene>
    <name evidence="6" type="primary">gltI_2</name>
    <name evidence="6" type="ORF">GJW-30_1_03259</name>
</gene>
<proteinExistence type="inferred from homology"/>
<dbReference type="PANTHER" id="PTHR30085:SF6">
    <property type="entry name" value="ABC TRANSPORTER GLUTAMINE-BINDING PROTEIN GLNH"/>
    <property type="match status" value="1"/>
</dbReference>
<dbReference type="Gene3D" id="3.40.190.10">
    <property type="entry name" value="Periplasmic binding protein-like II"/>
    <property type="match status" value="2"/>
</dbReference>
<dbReference type="PANTHER" id="PTHR30085">
    <property type="entry name" value="AMINO ACID ABC TRANSPORTER PERMEASE"/>
    <property type="match status" value="1"/>
</dbReference>
<evidence type="ECO:0000313" key="6">
    <source>
        <dbReference type="EMBL" id="BAT60710.1"/>
    </source>
</evidence>
<sequence length="282" mass="30758">MRRWVAAISLLLAGFVFASPVHADTLERVKEKGVFRIGYRADARPHSFQDAGGRPTGYIVDLCREVASTVKRAVGNEQLQIEYVVVTASNRFEQVTKGDIDILCEASSVSIARRQIVDFSIPTFVDGAAMLSRNGTEYPSFESLAGKRVGVLTNTTSAELLRSSLEQLGIKATVVPMNDHGEGAGSLSAGKIDVYFGDRSILASLLFRKDVPEGLQLGKRYFSYETYGLAFAPGDYKFRLLVDRTLARLYRTGAAEAAIQRAFGAPPDELLKIMVAINGIPD</sequence>
<dbReference type="EMBL" id="AP014946">
    <property type="protein sequence ID" value="BAT60710.1"/>
    <property type="molecule type" value="Genomic_DNA"/>
</dbReference>
<name>A0A0S3PXR1_9BRAD</name>
<organism evidence="6 7">
    <name type="scientific">Variibacter gotjawalensis</name>
    <dbReference type="NCBI Taxonomy" id="1333996"/>
    <lineage>
        <taxon>Bacteria</taxon>
        <taxon>Pseudomonadati</taxon>
        <taxon>Pseudomonadota</taxon>
        <taxon>Alphaproteobacteria</taxon>
        <taxon>Hyphomicrobiales</taxon>
        <taxon>Nitrobacteraceae</taxon>
        <taxon>Variibacter</taxon>
    </lineage>
</organism>
<protein>
    <submittedName>
        <fullName evidence="6">Glutamate/aspartate periplasmic-binding protein</fullName>
    </submittedName>
</protein>
<dbReference type="InterPro" id="IPR001638">
    <property type="entry name" value="Solute-binding_3/MltF_N"/>
</dbReference>
<reference evidence="6 7" key="1">
    <citation type="submission" date="2015-08" db="EMBL/GenBank/DDBJ databases">
        <title>Investigation of the bacterial diversity of lava forest soil.</title>
        <authorList>
            <person name="Lee J.S."/>
        </authorList>
    </citation>
    <scope>NUCLEOTIDE SEQUENCE [LARGE SCALE GENOMIC DNA]</scope>
    <source>
        <strain evidence="6 7">GJW-30</strain>
    </source>
</reference>